<evidence type="ECO:0000313" key="1">
    <source>
        <dbReference type="EMBL" id="KAA1125353.1"/>
    </source>
</evidence>
<sequence length="572" mass="64065">MKKTIPITSFFSKRPAESQAEKPATKVTIQEVACVGNNDDSWPRPRGNKKIIECIQNSPSVYHGGPPRYKLCEKLFGKKREAELSEVEKQLLQEAVVREATWEIRHNDGCRSIHSTKCTRSIPSKPSPHLSVCNECLNVRKDKSLLTAINTKYANDENLKYVRKSFMASDPFQEKRRTFEQVHLLATRLERATKKDDQMFWKAFAAQAEAGKFNDLEPFKGLVMAVAIRNERESSGKALTGIRFSPSFDDFMMTMAAISPRCAQLFRETFAGRSLRSQRDIRAKNSVQLADGLALVNFQRVSSILKDLDYSGPLAVGSDQTVCLKSLRAHDGYLVGAQGGDIKFNSEEHLKTLTQKIIVDKSFCSKLRAYTIQVPLPGIPTYVVALLASKDKECATDIIETHKQVLDLCDQVGLKVLSISSDGAANELSAQMEVVKLSDSHLKFIRPKHKIDIQIPLVGSPPLPLVAIQDPKHARKTSTNQLLSGARLLCFGKYWFSILHLSVIVESDGASIYPKDVFNCDKQDDGRAYRVLNEDTLKIALKNQECTGLAIYLFIMGELCDSWLNKTMSHFD</sequence>
<dbReference type="AlphaFoldDB" id="A0A5B0RK87"/>
<name>A0A5B0RK87_PUCGR</name>
<reference evidence="1 2" key="1">
    <citation type="submission" date="2019-05" db="EMBL/GenBank/DDBJ databases">
        <title>Emergence of the Ug99 lineage of the wheat stem rust pathogen through somatic hybridization.</title>
        <authorList>
            <person name="Li F."/>
            <person name="Upadhyaya N.M."/>
            <person name="Sperschneider J."/>
            <person name="Matny O."/>
            <person name="Nguyen-Phuc H."/>
            <person name="Mago R."/>
            <person name="Raley C."/>
            <person name="Miller M.E."/>
            <person name="Silverstein K.A.T."/>
            <person name="Henningsen E."/>
            <person name="Hirsch C.D."/>
            <person name="Visser B."/>
            <person name="Pretorius Z.A."/>
            <person name="Steffenson B.J."/>
            <person name="Schwessinger B."/>
            <person name="Dodds P.N."/>
            <person name="Figueroa M."/>
        </authorList>
    </citation>
    <scope>NUCLEOTIDE SEQUENCE [LARGE SCALE GENOMIC DNA]</scope>
    <source>
        <strain evidence="1 2">Ug99</strain>
    </source>
</reference>
<accession>A0A5B0RK87</accession>
<organism evidence="1 2">
    <name type="scientific">Puccinia graminis f. sp. tritici</name>
    <dbReference type="NCBI Taxonomy" id="56615"/>
    <lineage>
        <taxon>Eukaryota</taxon>
        <taxon>Fungi</taxon>
        <taxon>Dikarya</taxon>
        <taxon>Basidiomycota</taxon>
        <taxon>Pucciniomycotina</taxon>
        <taxon>Pucciniomycetes</taxon>
        <taxon>Pucciniales</taxon>
        <taxon>Pucciniaceae</taxon>
        <taxon>Puccinia</taxon>
    </lineage>
</organism>
<comment type="caution">
    <text evidence="1">The sequence shown here is derived from an EMBL/GenBank/DDBJ whole genome shotgun (WGS) entry which is preliminary data.</text>
</comment>
<dbReference type="EMBL" id="VDEP01000179">
    <property type="protein sequence ID" value="KAA1125353.1"/>
    <property type="molecule type" value="Genomic_DNA"/>
</dbReference>
<dbReference type="Proteomes" id="UP000325313">
    <property type="component" value="Unassembled WGS sequence"/>
</dbReference>
<gene>
    <name evidence="1" type="ORF">PGTUg99_011740</name>
</gene>
<proteinExistence type="predicted"/>
<protein>
    <submittedName>
        <fullName evidence="1">Uncharacterized protein</fullName>
    </submittedName>
</protein>
<evidence type="ECO:0000313" key="2">
    <source>
        <dbReference type="Proteomes" id="UP000325313"/>
    </source>
</evidence>